<name>A0A2G2Z2J1_CAPAN</name>
<dbReference type="NCBIfam" id="TIGR01614">
    <property type="entry name" value="PME_inhib"/>
    <property type="match status" value="1"/>
</dbReference>
<feature type="signal peptide" evidence="1">
    <location>
        <begin position="1"/>
        <end position="20"/>
    </location>
</feature>
<dbReference type="Proteomes" id="UP000222542">
    <property type="component" value="Unassembled WGS sequence"/>
</dbReference>
<comment type="caution">
    <text evidence="2">The sequence shown here is derived from an EMBL/GenBank/DDBJ whole genome shotgun (WGS) entry which is preliminary data.</text>
</comment>
<dbReference type="InterPro" id="IPR006501">
    <property type="entry name" value="Pectinesterase_inhib_dom"/>
</dbReference>
<evidence type="ECO:0000256" key="1">
    <source>
        <dbReference type="SAM" id="SignalP"/>
    </source>
</evidence>
<dbReference type="AlphaFoldDB" id="A0A2G2Z2J1"/>
<reference evidence="2 3" key="2">
    <citation type="journal article" date="2017" name="Genome Biol.">
        <title>New reference genome sequences of hot pepper reveal the massive evolution of plant disease-resistance genes by retroduplication.</title>
        <authorList>
            <person name="Kim S."/>
            <person name="Park J."/>
            <person name="Yeom S.I."/>
            <person name="Kim Y.M."/>
            <person name="Seo E."/>
            <person name="Kim K.T."/>
            <person name="Kim M.S."/>
            <person name="Lee J.M."/>
            <person name="Cheong K."/>
            <person name="Shin H.S."/>
            <person name="Kim S.B."/>
            <person name="Han K."/>
            <person name="Lee J."/>
            <person name="Park M."/>
            <person name="Lee H.A."/>
            <person name="Lee H.Y."/>
            <person name="Lee Y."/>
            <person name="Oh S."/>
            <person name="Lee J.H."/>
            <person name="Choi E."/>
            <person name="Choi E."/>
            <person name="Lee S.E."/>
            <person name="Jeon J."/>
            <person name="Kim H."/>
            <person name="Choi G."/>
            <person name="Song H."/>
            <person name="Lee J."/>
            <person name="Lee S.C."/>
            <person name="Kwon J.K."/>
            <person name="Lee H.Y."/>
            <person name="Koo N."/>
            <person name="Hong Y."/>
            <person name="Kim R.W."/>
            <person name="Kang W.H."/>
            <person name="Huh J.H."/>
            <person name="Kang B.C."/>
            <person name="Yang T.J."/>
            <person name="Lee Y.H."/>
            <person name="Bennetzen J.L."/>
            <person name="Choi D."/>
        </authorList>
    </citation>
    <scope>NUCLEOTIDE SEQUENCE [LARGE SCALE GENOMIC DNA]</scope>
    <source>
        <strain evidence="3">cv. CM334</strain>
    </source>
</reference>
<proteinExistence type="predicted"/>
<evidence type="ECO:0000313" key="3">
    <source>
        <dbReference type="Proteomes" id="UP000222542"/>
    </source>
</evidence>
<keyword evidence="1" id="KW-0732">Signal</keyword>
<keyword evidence="3" id="KW-1185">Reference proteome</keyword>
<dbReference type="GO" id="GO:0004857">
    <property type="term" value="F:enzyme inhibitor activity"/>
    <property type="evidence" value="ECO:0007669"/>
    <property type="project" value="InterPro"/>
</dbReference>
<dbReference type="InterPro" id="IPR035513">
    <property type="entry name" value="Invertase/methylesterase_inhib"/>
</dbReference>
<gene>
    <name evidence="2" type="ORF">T459_19721</name>
</gene>
<organism evidence="2 3">
    <name type="scientific">Capsicum annuum</name>
    <name type="common">Capsicum pepper</name>
    <dbReference type="NCBI Taxonomy" id="4072"/>
    <lineage>
        <taxon>Eukaryota</taxon>
        <taxon>Viridiplantae</taxon>
        <taxon>Streptophyta</taxon>
        <taxon>Embryophyta</taxon>
        <taxon>Tracheophyta</taxon>
        <taxon>Spermatophyta</taxon>
        <taxon>Magnoliopsida</taxon>
        <taxon>eudicotyledons</taxon>
        <taxon>Gunneridae</taxon>
        <taxon>Pentapetalae</taxon>
        <taxon>asterids</taxon>
        <taxon>lamiids</taxon>
        <taxon>Solanales</taxon>
        <taxon>Solanaceae</taxon>
        <taxon>Solanoideae</taxon>
        <taxon>Capsiceae</taxon>
        <taxon>Capsicum</taxon>
    </lineage>
</organism>
<sequence>MKTLMIYLVVLLTSTLKTSNHNNNNLVETTCKNTPNYNLCVKTLIFDKRRTNGDITTLDYRC</sequence>
<dbReference type="Gramene" id="PHT76199">
    <property type="protein sequence ID" value="PHT76199"/>
    <property type="gene ID" value="T459_19721"/>
</dbReference>
<dbReference type="Gene3D" id="1.20.140.40">
    <property type="entry name" value="Invertase/pectin methylesterase inhibitor family protein"/>
    <property type="match status" value="1"/>
</dbReference>
<accession>A0A2G2Z2J1</accession>
<dbReference type="SUPFAM" id="SSF101148">
    <property type="entry name" value="Plant invertase/pectin methylesterase inhibitor"/>
    <property type="match status" value="1"/>
</dbReference>
<evidence type="ECO:0000313" key="2">
    <source>
        <dbReference type="EMBL" id="PHT76199.1"/>
    </source>
</evidence>
<feature type="chain" id="PRO_5013720373" evidence="1">
    <location>
        <begin position="21"/>
        <end position="62"/>
    </location>
</feature>
<protein>
    <submittedName>
        <fullName evidence="2">Uncharacterized protein</fullName>
    </submittedName>
</protein>
<dbReference type="EMBL" id="AYRZ02000007">
    <property type="protein sequence ID" value="PHT76199.1"/>
    <property type="molecule type" value="Genomic_DNA"/>
</dbReference>
<reference evidence="2 3" key="1">
    <citation type="journal article" date="2014" name="Nat. Genet.">
        <title>Genome sequence of the hot pepper provides insights into the evolution of pungency in Capsicum species.</title>
        <authorList>
            <person name="Kim S."/>
            <person name="Park M."/>
            <person name="Yeom S.I."/>
            <person name="Kim Y.M."/>
            <person name="Lee J.M."/>
            <person name="Lee H.A."/>
            <person name="Seo E."/>
            <person name="Choi J."/>
            <person name="Cheong K."/>
            <person name="Kim K.T."/>
            <person name="Jung K."/>
            <person name="Lee G.W."/>
            <person name="Oh S.K."/>
            <person name="Bae C."/>
            <person name="Kim S.B."/>
            <person name="Lee H.Y."/>
            <person name="Kim S.Y."/>
            <person name="Kim M.S."/>
            <person name="Kang B.C."/>
            <person name="Jo Y.D."/>
            <person name="Yang H.B."/>
            <person name="Jeong H.J."/>
            <person name="Kang W.H."/>
            <person name="Kwon J.K."/>
            <person name="Shin C."/>
            <person name="Lim J.Y."/>
            <person name="Park J.H."/>
            <person name="Huh J.H."/>
            <person name="Kim J.S."/>
            <person name="Kim B.D."/>
            <person name="Cohen O."/>
            <person name="Paran I."/>
            <person name="Suh M.C."/>
            <person name="Lee S.B."/>
            <person name="Kim Y.K."/>
            <person name="Shin Y."/>
            <person name="Noh S.J."/>
            <person name="Park J."/>
            <person name="Seo Y.S."/>
            <person name="Kwon S.Y."/>
            <person name="Kim H.A."/>
            <person name="Park J.M."/>
            <person name="Kim H.J."/>
            <person name="Choi S.B."/>
            <person name="Bosland P.W."/>
            <person name="Reeves G."/>
            <person name="Jo S.H."/>
            <person name="Lee B.W."/>
            <person name="Cho H.T."/>
            <person name="Choi H.S."/>
            <person name="Lee M.S."/>
            <person name="Yu Y."/>
            <person name="Do Choi Y."/>
            <person name="Park B.S."/>
            <person name="van Deynze A."/>
            <person name="Ashrafi H."/>
            <person name="Hill T."/>
            <person name="Kim W.T."/>
            <person name="Pai H.S."/>
            <person name="Ahn H.K."/>
            <person name="Yeam I."/>
            <person name="Giovannoni J.J."/>
            <person name="Rose J.K."/>
            <person name="Sorensen I."/>
            <person name="Lee S.J."/>
            <person name="Kim R.W."/>
            <person name="Choi I.Y."/>
            <person name="Choi B.S."/>
            <person name="Lim J.S."/>
            <person name="Lee Y.H."/>
            <person name="Choi D."/>
        </authorList>
    </citation>
    <scope>NUCLEOTIDE SEQUENCE [LARGE SCALE GENOMIC DNA]</scope>
    <source>
        <strain evidence="3">cv. CM334</strain>
    </source>
</reference>